<protein>
    <recommendedName>
        <fullName evidence="3">CopG family transcriptional regulator</fullName>
    </recommendedName>
</protein>
<gene>
    <name evidence="1" type="ORF">OO17_17970</name>
</gene>
<reference evidence="1 2" key="1">
    <citation type="submission" date="2014-11" db="EMBL/GenBank/DDBJ databases">
        <title>Genomics and ecophysiology of heterotrophic nitrogen fixing bacteria isolated from estuarine surface water.</title>
        <authorList>
            <person name="Bentzon-Tilia M."/>
            <person name="Severin I."/>
            <person name="Hansen L.H."/>
            <person name="Riemann L."/>
        </authorList>
    </citation>
    <scope>NUCLEOTIDE SEQUENCE [LARGE SCALE GENOMIC DNA]</scope>
    <source>
        <strain evidence="1 2">BAL398</strain>
    </source>
</reference>
<sequence length="80" mass="9341">MKKPTVKYSKGEIGRVRVVEDFLPSPDRLALREDNVKVTLSLSQRSVDYFKRAAQKRRVPYQRMIRALVDAYAEKQEEKG</sequence>
<evidence type="ECO:0008006" key="3">
    <source>
        <dbReference type="Google" id="ProtNLM"/>
    </source>
</evidence>
<dbReference type="PATRIC" id="fig|1076.23.peg.3913"/>
<dbReference type="EMBL" id="JXXE01000362">
    <property type="protein sequence ID" value="KIZ40323.1"/>
    <property type="molecule type" value="Genomic_DNA"/>
</dbReference>
<organism evidence="1 2">
    <name type="scientific">Rhodopseudomonas palustris</name>
    <dbReference type="NCBI Taxonomy" id="1076"/>
    <lineage>
        <taxon>Bacteria</taxon>
        <taxon>Pseudomonadati</taxon>
        <taxon>Pseudomonadota</taxon>
        <taxon>Alphaproteobacteria</taxon>
        <taxon>Hyphomicrobiales</taxon>
        <taxon>Nitrobacteraceae</taxon>
        <taxon>Rhodopseudomonas</taxon>
    </lineage>
</organism>
<dbReference type="Proteomes" id="UP000032515">
    <property type="component" value="Unassembled WGS sequence"/>
</dbReference>
<evidence type="ECO:0000313" key="2">
    <source>
        <dbReference type="Proteomes" id="UP000032515"/>
    </source>
</evidence>
<proteinExistence type="predicted"/>
<comment type="caution">
    <text evidence="1">The sequence shown here is derived from an EMBL/GenBank/DDBJ whole genome shotgun (WGS) entry which is preliminary data.</text>
</comment>
<accession>A0A0D7EHU0</accession>
<dbReference type="RefSeq" id="WP_044414077.1">
    <property type="nucleotide sequence ID" value="NZ_JXXE01000362.1"/>
</dbReference>
<name>A0A0D7EHU0_RHOPL</name>
<dbReference type="AlphaFoldDB" id="A0A0D7EHU0"/>
<evidence type="ECO:0000313" key="1">
    <source>
        <dbReference type="EMBL" id="KIZ40323.1"/>
    </source>
</evidence>